<dbReference type="SMART" id="SM00052">
    <property type="entry name" value="EAL"/>
    <property type="match status" value="1"/>
</dbReference>
<dbReference type="Pfam" id="PF00990">
    <property type="entry name" value="GGDEF"/>
    <property type="match status" value="1"/>
</dbReference>
<dbReference type="STRING" id="590998.Celf_3653"/>
<dbReference type="NCBIfam" id="TIGR00229">
    <property type="entry name" value="sensory_box"/>
    <property type="match status" value="2"/>
</dbReference>
<dbReference type="Pfam" id="PF08448">
    <property type="entry name" value="PAS_4"/>
    <property type="match status" value="3"/>
</dbReference>
<evidence type="ECO:0000259" key="3">
    <source>
        <dbReference type="PROSITE" id="PS50883"/>
    </source>
</evidence>
<dbReference type="AlphaFoldDB" id="F4H4G5"/>
<dbReference type="PROSITE" id="PS50113">
    <property type="entry name" value="PAC"/>
    <property type="match status" value="1"/>
</dbReference>
<dbReference type="EMBL" id="CP002666">
    <property type="protein sequence ID" value="AEE47760.1"/>
    <property type="molecule type" value="Genomic_DNA"/>
</dbReference>
<dbReference type="SMART" id="SM00267">
    <property type="entry name" value="GGDEF"/>
    <property type="match status" value="1"/>
</dbReference>
<dbReference type="Gene3D" id="3.30.450.20">
    <property type="entry name" value="PAS domain"/>
    <property type="match status" value="4"/>
</dbReference>
<feature type="domain" description="PAC" evidence="2">
    <location>
        <begin position="590"/>
        <end position="642"/>
    </location>
</feature>
<keyword evidence="6" id="KW-1185">Reference proteome</keyword>
<feature type="domain" description="PAS" evidence="1">
    <location>
        <begin position="255"/>
        <end position="292"/>
    </location>
</feature>
<dbReference type="PROSITE" id="PS50883">
    <property type="entry name" value="EAL"/>
    <property type="match status" value="1"/>
</dbReference>
<dbReference type="KEGG" id="cfi:Celf_3653"/>
<dbReference type="PANTHER" id="PTHR44757:SF2">
    <property type="entry name" value="BIOFILM ARCHITECTURE MAINTENANCE PROTEIN MBAA"/>
    <property type="match status" value="1"/>
</dbReference>
<dbReference type="Gene3D" id="3.20.20.450">
    <property type="entry name" value="EAL domain"/>
    <property type="match status" value="1"/>
</dbReference>
<dbReference type="InterPro" id="IPR035919">
    <property type="entry name" value="EAL_sf"/>
</dbReference>
<reference evidence="5 6" key="1">
    <citation type="submission" date="2011-04" db="EMBL/GenBank/DDBJ databases">
        <title>Complete sequence of Cellulomonas fimi ATCC 484.</title>
        <authorList>
            <consortium name="US DOE Joint Genome Institute"/>
            <person name="Lucas S."/>
            <person name="Han J."/>
            <person name="Lapidus A."/>
            <person name="Cheng J.-F."/>
            <person name="Goodwin L."/>
            <person name="Pitluck S."/>
            <person name="Peters L."/>
            <person name="Chertkov O."/>
            <person name="Detter J.C."/>
            <person name="Han C."/>
            <person name="Tapia R."/>
            <person name="Land M."/>
            <person name="Hauser L."/>
            <person name="Kyrpides N."/>
            <person name="Ivanova N."/>
            <person name="Ovchinnikova G."/>
            <person name="Pagani I."/>
            <person name="Mead D."/>
            <person name="Brumm P."/>
            <person name="Woyke T."/>
        </authorList>
    </citation>
    <scope>NUCLEOTIDE SEQUENCE [LARGE SCALE GENOMIC DNA]</scope>
    <source>
        <strain evidence="6">ATCC 484 / DSM 20113 / JCM 1341 / NBRC 15513 / NCIMB 8980 / NCTC 7547</strain>
    </source>
</reference>
<dbReference type="InterPro" id="IPR013656">
    <property type="entry name" value="PAS_4"/>
</dbReference>
<dbReference type="SUPFAM" id="SSF141868">
    <property type="entry name" value="EAL domain-like"/>
    <property type="match status" value="1"/>
</dbReference>
<dbReference type="HOGENOM" id="CLU_000445_70_20_11"/>
<dbReference type="CDD" id="cd00130">
    <property type="entry name" value="PAS"/>
    <property type="match status" value="3"/>
</dbReference>
<dbReference type="Gene3D" id="3.30.70.270">
    <property type="match status" value="1"/>
</dbReference>
<dbReference type="eggNOG" id="COG5002">
    <property type="taxonomic scope" value="Bacteria"/>
</dbReference>
<feature type="domain" description="PAS" evidence="1">
    <location>
        <begin position="376"/>
        <end position="421"/>
    </location>
</feature>
<dbReference type="FunFam" id="3.30.70.270:FF:000001">
    <property type="entry name" value="Diguanylate cyclase domain protein"/>
    <property type="match status" value="1"/>
</dbReference>
<dbReference type="NCBIfam" id="TIGR00254">
    <property type="entry name" value="GGDEF"/>
    <property type="match status" value="1"/>
</dbReference>
<dbReference type="eggNOG" id="COG2202">
    <property type="taxonomic scope" value="Bacteria"/>
</dbReference>
<dbReference type="Proteomes" id="UP000008460">
    <property type="component" value="Chromosome"/>
</dbReference>
<dbReference type="CDD" id="cd01948">
    <property type="entry name" value="EAL"/>
    <property type="match status" value="1"/>
</dbReference>
<dbReference type="PROSITE" id="PS50887">
    <property type="entry name" value="GGDEF"/>
    <property type="match status" value="1"/>
</dbReference>
<dbReference type="CDD" id="cd01949">
    <property type="entry name" value="GGDEF"/>
    <property type="match status" value="1"/>
</dbReference>
<dbReference type="SMART" id="SM00091">
    <property type="entry name" value="PAS"/>
    <property type="match status" value="4"/>
</dbReference>
<dbReference type="InterPro" id="IPR000014">
    <property type="entry name" value="PAS"/>
</dbReference>
<dbReference type="SUPFAM" id="SSF55785">
    <property type="entry name" value="PYP-like sensor domain (PAS domain)"/>
    <property type="match status" value="4"/>
</dbReference>
<evidence type="ECO:0000259" key="2">
    <source>
        <dbReference type="PROSITE" id="PS50113"/>
    </source>
</evidence>
<organism evidence="5 6">
    <name type="scientific">Cellulomonas fimi (strain ATCC 484 / DSM 20113 / JCM 1341 / CCUG 24087 / LMG 16345 / NBRC 15513 / NCIMB 8980 / NCTC 7547 / NRS-133)</name>
    <dbReference type="NCBI Taxonomy" id="590998"/>
    <lineage>
        <taxon>Bacteria</taxon>
        <taxon>Bacillati</taxon>
        <taxon>Actinomycetota</taxon>
        <taxon>Actinomycetes</taxon>
        <taxon>Micrococcales</taxon>
        <taxon>Cellulomonadaceae</taxon>
        <taxon>Cellulomonas</taxon>
    </lineage>
</organism>
<accession>F4H4G5</accession>
<dbReference type="InterPro" id="IPR052155">
    <property type="entry name" value="Biofilm_reg_signaling"/>
</dbReference>
<evidence type="ECO:0000313" key="6">
    <source>
        <dbReference type="Proteomes" id="UP000008460"/>
    </source>
</evidence>
<dbReference type="PROSITE" id="PS50112">
    <property type="entry name" value="PAS"/>
    <property type="match status" value="3"/>
</dbReference>
<feature type="domain" description="GGDEF" evidence="4">
    <location>
        <begin position="674"/>
        <end position="807"/>
    </location>
</feature>
<dbReference type="PANTHER" id="PTHR44757">
    <property type="entry name" value="DIGUANYLATE CYCLASE DGCP"/>
    <property type="match status" value="1"/>
</dbReference>
<dbReference type="eggNOG" id="COG5001">
    <property type="taxonomic scope" value="Bacteria"/>
</dbReference>
<dbReference type="SUPFAM" id="SSF55073">
    <property type="entry name" value="Nucleotide cyclase"/>
    <property type="match status" value="1"/>
</dbReference>
<dbReference type="InterPro" id="IPR035965">
    <property type="entry name" value="PAS-like_dom_sf"/>
</dbReference>
<dbReference type="InterPro" id="IPR043128">
    <property type="entry name" value="Rev_trsase/Diguanyl_cyclase"/>
</dbReference>
<feature type="domain" description="PAS" evidence="1">
    <location>
        <begin position="512"/>
        <end position="586"/>
    </location>
</feature>
<feature type="domain" description="EAL" evidence="3">
    <location>
        <begin position="816"/>
        <end position="1088"/>
    </location>
</feature>
<proteinExistence type="predicted"/>
<dbReference type="InterPro" id="IPR000700">
    <property type="entry name" value="PAS-assoc_C"/>
</dbReference>
<dbReference type="InterPro" id="IPR029787">
    <property type="entry name" value="Nucleotide_cyclase"/>
</dbReference>
<evidence type="ECO:0000313" key="5">
    <source>
        <dbReference type="EMBL" id="AEE47760.1"/>
    </source>
</evidence>
<dbReference type="Pfam" id="PF00563">
    <property type="entry name" value="EAL"/>
    <property type="match status" value="1"/>
</dbReference>
<dbReference type="SMART" id="SM00086">
    <property type="entry name" value="PAC"/>
    <property type="match status" value="4"/>
</dbReference>
<gene>
    <name evidence="5" type="ordered locus">Celf_3653</name>
</gene>
<protein>
    <submittedName>
        <fullName evidence="5">Diguanylate cyclase/phosphodiesterase with PAS/PAC sensor(S)</fullName>
    </submittedName>
</protein>
<dbReference type="Pfam" id="PF13426">
    <property type="entry name" value="PAS_9"/>
    <property type="match status" value="1"/>
</dbReference>
<sequence>MSRGVVPLLDVLVGSLGATTAAVFVVPDGRLLAYSGQEPSDSALEDAAALVTSGGISVGLSSRRRDRAGHAVAGVPLRAADGSVLGALTVRLPEHPPEALVAALPALAGYVAVLLVPDADGDGAVPDAVAAFALSGAGVLQADPAGVVVAANPAMSSLAGGAPLVGRALVHLVTARERAQVRDVVAALADGRLDTADLALELRTPDGTRAVRASATVERAPDGSPLRLLLVALDDTQARQTAREQAARAQSACALVAAMPDAILVCDRSGTIREVNRQAEVLFGYTPEELVGLPVETLVPVSRAHSHDWLRKRYTAAAHAQPMSTGPGIAARTKGGAEVPVEVSLAAVDLADGPGVVASVRDVTQSRRTLDDLRASHDLIAGILSAATEQAIIATDLDGNVELYSAGAERLLGWSAQEVLGGPAARFDSPAADLSTDWGLDPEAPLEARVRELVGSGVATTHPWIYRTKSGEDRAVLVSVTVRRGPAGPTGLIIVATDRTASIAREAELARSEERFRLAFDNAPVGVALLDARPGAVGRVLRVNRALCEILGFDEVELLGVDLTALVHPESLPDLLDALDILVDGTVSSERLEHRYTSGAGDDVWVQMNLALVRDGDGAPDYLIGQFADITERRRAEAELTHNALHDSLTSLPNRALLTERLDRALARAGRDGTTVAVLYLDLDNFKDVNDSLGHAAGDELLVHIGRRLTTVMRETDTAARLGGDEFVVICEDLTSLEDVGAVTHRITQALAVQVPIAGRMVTVSASIGIAHSTSGHDRSEDLLRAADIAMYRAKANGRSRYEFADPHTQVRAVRQLELESDLRSALDLQSHPSLPPTGQPFRRGDDQLLLDYQPCFDARTGQLVAVEALIRWEHPARGRLSPGDFLDVAEDRDLMVPLGLWVLRAACAQAAGWHRAYGPRCPEIWVNVSSRQLGRHEFSARLADVLAETGLPPEKLCVELTERQALSSAHSTLADLHALPGLGVRLAIDDFGTGYAGLDYLRRLPVSCLKVDASYVASLGVDSTGTAVAAGVVNFGRALDLTVVAEGVETPQQRDMIVDLGADVLQGFLLARPAGPDVVDRLLHDQACVTPPPS</sequence>
<name>F4H4G5_CELFA</name>
<dbReference type="InterPro" id="IPR001610">
    <property type="entry name" value="PAC"/>
</dbReference>
<dbReference type="InterPro" id="IPR000160">
    <property type="entry name" value="GGDEF_dom"/>
</dbReference>
<evidence type="ECO:0000259" key="1">
    <source>
        <dbReference type="PROSITE" id="PS50112"/>
    </source>
</evidence>
<evidence type="ECO:0000259" key="4">
    <source>
        <dbReference type="PROSITE" id="PS50887"/>
    </source>
</evidence>
<dbReference type="InterPro" id="IPR001633">
    <property type="entry name" value="EAL_dom"/>
</dbReference>